<feature type="transmembrane region" description="Helical" evidence="1">
    <location>
        <begin position="33"/>
        <end position="52"/>
    </location>
</feature>
<keyword evidence="1" id="KW-0472">Membrane</keyword>
<keyword evidence="1" id="KW-0812">Transmembrane</keyword>
<dbReference type="EMBL" id="SGJB01000005">
    <property type="protein sequence ID" value="TQQ85024.1"/>
    <property type="molecule type" value="Genomic_DNA"/>
</dbReference>
<keyword evidence="1" id="KW-1133">Transmembrane helix</keyword>
<dbReference type="AlphaFoldDB" id="A0A544QWG1"/>
<evidence type="ECO:0000256" key="1">
    <source>
        <dbReference type="SAM" id="Phobius"/>
    </source>
</evidence>
<keyword evidence="3" id="KW-1185">Reference proteome</keyword>
<protein>
    <submittedName>
        <fullName evidence="2">Uncharacterized protein</fullName>
    </submittedName>
</protein>
<proteinExistence type="predicted"/>
<sequence>MENLTTMMYVFLGIDIFSIAVLLLMKKVGSNKFVYNAIGVYMFVVCILLFMATPTEKFVLKVLSGVLFIPGIVATMNREKNFELGRILMIVTIVLGTAGLFLLG</sequence>
<organism evidence="2 3">
    <name type="scientific">Peptacetobacter hominis</name>
    <dbReference type="NCBI Taxonomy" id="2743610"/>
    <lineage>
        <taxon>Bacteria</taxon>
        <taxon>Bacillati</taxon>
        <taxon>Bacillota</taxon>
        <taxon>Clostridia</taxon>
        <taxon>Peptostreptococcales</taxon>
        <taxon>Peptostreptococcaceae</taxon>
        <taxon>Peptacetobacter</taxon>
    </lineage>
</organism>
<evidence type="ECO:0000313" key="3">
    <source>
        <dbReference type="Proteomes" id="UP000317863"/>
    </source>
</evidence>
<dbReference type="RefSeq" id="WP_142535629.1">
    <property type="nucleotide sequence ID" value="NZ_SGJB01000005.1"/>
</dbReference>
<dbReference type="OrthoDB" id="1755773at2"/>
<dbReference type="Proteomes" id="UP000317863">
    <property type="component" value="Unassembled WGS sequence"/>
</dbReference>
<evidence type="ECO:0000313" key="2">
    <source>
        <dbReference type="EMBL" id="TQQ85024.1"/>
    </source>
</evidence>
<name>A0A544QWG1_9FIRM</name>
<gene>
    <name evidence="2" type="ORF">EXD82_04040</name>
</gene>
<feature type="transmembrane region" description="Helical" evidence="1">
    <location>
        <begin position="84"/>
        <end position="103"/>
    </location>
</feature>
<feature type="transmembrane region" description="Helical" evidence="1">
    <location>
        <begin position="6"/>
        <end position="24"/>
    </location>
</feature>
<accession>A0A544QWG1</accession>
<comment type="caution">
    <text evidence="2">The sequence shown here is derived from an EMBL/GenBank/DDBJ whole genome shotgun (WGS) entry which is preliminary data.</text>
</comment>
<reference evidence="2 3" key="1">
    <citation type="submission" date="2019-02" db="EMBL/GenBank/DDBJ databases">
        <title>Peptostreptococcaceae bacterium ZHW00191 nov., a new bacterium isolated from the human gut.</title>
        <authorList>
            <person name="Zhou H.-W."/>
            <person name="Chen X.-J."/>
        </authorList>
    </citation>
    <scope>NUCLEOTIDE SEQUENCE [LARGE SCALE GENOMIC DNA]</scope>
    <source>
        <strain evidence="2 3">ZHW00191</strain>
    </source>
</reference>